<dbReference type="InterPro" id="IPR001054">
    <property type="entry name" value="A/G_cyclase"/>
</dbReference>
<dbReference type="GO" id="GO:0005524">
    <property type="term" value="F:ATP binding"/>
    <property type="evidence" value="ECO:0007669"/>
    <property type="project" value="UniProtKB-KW"/>
</dbReference>
<comment type="catalytic activity">
    <reaction evidence="1">
        <text>ATP = 3',5'-cyclic AMP + diphosphate</text>
        <dbReference type="Rhea" id="RHEA:15389"/>
        <dbReference type="ChEBI" id="CHEBI:30616"/>
        <dbReference type="ChEBI" id="CHEBI:33019"/>
        <dbReference type="ChEBI" id="CHEBI:58165"/>
        <dbReference type="EC" id="4.6.1.1"/>
    </reaction>
</comment>
<keyword evidence="5" id="KW-0812">Transmembrane</keyword>
<feature type="domain" description="Guanylate cyclase" evidence="23">
    <location>
        <begin position="337"/>
        <end position="464"/>
    </location>
</feature>
<dbReference type="CDD" id="cd07302">
    <property type="entry name" value="CHD"/>
    <property type="match status" value="1"/>
</dbReference>
<evidence type="ECO:0000256" key="6">
    <source>
        <dbReference type="ARBA" id="ARBA00022723"/>
    </source>
</evidence>
<dbReference type="Pfam" id="PF00211">
    <property type="entry name" value="Guanylate_cyc"/>
    <property type="match status" value="1"/>
</dbReference>
<dbReference type="InterPro" id="IPR029787">
    <property type="entry name" value="Nucleotide_cyclase"/>
</dbReference>
<evidence type="ECO:0000256" key="13">
    <source>
        <dbReference type="ARBA" id="ARBA00023239"/>
    </source>
</evidence>
<dbReference type="InterPro" id="IPR001610">
    <property type="entry name" value="PAC"/>
</dbReference>
<dbReference type="PROSITE" id="PS00452">
    <property type="entry name" value="GUANYLATE_CYCLASE_1"/>
    <property type="match status" value="1"/>
</dbReference>
<dbReference type="InterPro" id="IPR000700">
    <property type="entry name" value="PAS-assoc_C"/>
</dbReference>
<dbReference type="GO" id="GO:0000160">
    <property type="term" value="P:phosphorelay signal transduction system"/>
    <property type="evidence" value="ECO:0007669"/>
    <property type="project" value="InterPro"/>
</dbReference>
<dbReference type="InterPro" id="IPR001789">
    <property type="entry name" value="Sig_transdc_resp-reg_receiver"/>
</dbReference>
<keyword evidence="11" id="KW-0115">cAMP biosynthesis</keyword>
<evidence type="ECO:0000256" key="9">
    <source>
        <dbReference type="ARBA" id="ARBA00022842"/>
    </source>
</evidence>
<dbReference type="PANTHER" id="PTHR11920:SF335">
    <property type="entry name" value="GUANYLATE CYCLASE"/>
    <property type="match status" value="1"/>
</dbReference>
<dbReference type="PROSITE" id="PS50125">
    <property type="entry name" value="GUANYLATE_CYCLASE_2"/>
    <property type="match status" value="1"/>
</dbReference>
<evidence type="ECO:0000256" key="11">
    <source>
        <dbReference type="ARBA" id="ARBA00022998"/>
    </source>
</evidence>
<evidence type="ECO:0000256" key="19">
    <source>
        <dbReference type="SAM" id="Coils"/>
    </source>
</evidence>
<comment type="subunit">
    <text evidence="16">Homodimer. Can also exist as monomer.</text>
</comment>
<protein>
    <recommendedName>
        <fullName evidence="4">Adenylate cyclase</fullName>
        <ecNumber evidence="3">4.6.1.1</ecNumber>
    </recommendedName>
    <alternativeName>
        <fullName evidence="14">ATP pyrophosphate-lyase</fullName>
    </alternativeName>
    <alternativeName>
        <fullName evidence="15">Adenylyl cyclase</fullName>
    </alternativeName>
</protein>
<feature type="domain" description="Response regulatory" evidence="20">
    <location>
        <begin position="32"/>
        <end position="148"/>
    </location>
</feature>
<evidence type="ECO:0000259" key="23">
    <source>
        <dbReference type="PROSITE" id="PS50125"/>
    </source>
</evidence>
<feature type="modified residue" description="4-aspartylphosphate" evidence="17">
    <location>
        <position position="81"/>
    </location>
</feature>
<evidence type="ECO:0000256" key="4">
    <source>
        <dbReference type="ARBA" id="ARBA00021420"/>
    </source>
</evidence>
<dbReference type="GO" id="GO:0004016">
    <property type="term" value="F:adenylate cyclase activity"/>
    <property type="evidence" value="ECO:0007669"/>
    <property type="project" value="UniProtKB-EC"/>
</dbReference>
<dbReference type="InterPro" id="IPR050401">
    <property type="entry name" value="Cyclic_nucleotide_synthase"/>
</dbReference>
<dbReference type="GO" id="GO:0005886">
    <property type="term" value="C:plasma membrane"/>
    <property type="evidence" value="ECO:0007669"/>
    <property type="project" value="UniProtKB-ARBA"/>
</dbReference>
<dbReference type="SMART" id="SM00448">
    <property type="entry name" value="REC"/>
    <property type="match status" value="1"/>
</dbReference>
<dbReference type="PROSITE" id="PS50113">
    <property type="entry name" value="PAC"/>
    <property type="match status" value="1"/>
</dbReference>
<evidence type="ECO:0000313" key="24">
    <source>
        <dbReference type="EMBL" id="AOY83378.1"/>
    </source>
</evidence>
<keyword evidence="13 18" id="KW-0456">Lyase</keyword>
<dbReference type="Pfam" id="PF13426">
    <property type="entry name" value="PAS_9"/>
    <property type="match status" value="1"/>
</dbReference>
<dbReference type="PROSITE" id="PS50112">
    <property type="entry name" value="PAS"/>
    <property type="match status" value="1"/>
</dbReference>
<evidence type="ECO:0000256" key="7">
    <source>
        <dbReference type="ARBA" id="ARBA00022741"/>
    </source>
</evidence>
<dbReference type="SUPFAM" id="SSF55785">
    <property type="entry name" value="PYP-like sensor domain (PAS domain)"/>
    <property type="match status" value="1"/>
</dbReference>
<keyword evidence="6" id="KW-0479">Metal-binding</keyword>
<dbReference type="GO" id="GO:0006171">
    <property type="term" value="P:cAMP biosynthetic process"/>
    <property type="evidence" value="ECO:0007669"/>
    <property type="project" value="UniProtKB-KW"/>
</dbReference>
<dbReference type="Pfam" id="PF00072">
    <property type="entry name" value="Response_reg"/>
    <property type="match status" value="1"/>
</dbReference>
<keyword evidence="10" id="KW-1133">Transmembrane helix</keyword>
<evidence type="ECO:0000256" key="16">
    <source>
        <dbReference type="ARBA" id="ARBA00064436"/>
    </source>
</evidence>
<comment type="subcellular location">
    <subcellularLocation>
        <location evidence="2">Membrane</location>
    </subcellularLocation>
</comment>
<dbReference type="SMART" id="SM00086">
    <property type="entry name" value="PAC"/>
    <property type="match status" value="1"/>
</dbReference>
<comment type="similarity">
    <text evidence="18">Belongs to the adenylyl cyclase class-4/guanylyl cyclase family.</text>
</comment>
<dbReference type="Proteomes" id="UP000176944">
    <property type="component" value="Chromosome"/>
</dbReference>
<evidence type="ECO:0000256" key="18">
    <source>
        <dbReference type="RuleBase" id="RU000405"/>
    </source>
</evidence>
<evidence type="ECO:0000256" key="2">
    <source>
        <dbReference type="ARBA" id="ARBA00004370"/>
    </source>
</evidence>
<dbReference type="GO" id="GO:0046872">
    <property type="term" value="F:metal ion binding"/>
    <property type="evidence" value="ECO:0007669"/>
    <property type="project" value="UniProtKB-KW"/>
</dbReference>
<feature type="domain" description="PAS" evidence="21">
    <location>
        <begin position="174"/>
        <end position="215"/>
    </location>
</feature>
<keyword evidence="17" id="KW-0597">Phosphoprotein</keyword>
<dbReference type="InterPro" id="IPR000014">
    <property type="entry name" value="PAS"/>
</dbReference>
<dbReference type="EMBL" id="CP017708">
    <property type="protein sequence ID" value="AOY83378.1"/>
    <property type="molecule type" value="Genomic_DNA"/>
</dbReference>
<evidence type="ECO:0000256" key="8">
    <source>
        <dbReference type="ARBA" id="ARBA00022840"/>
    </source>
</evidence>
<dbReference type="CDD" id="cd00130">
    <property type="entry name" value="PAS"/>
    <property type="match status" value="1"/>
</dbReference>
<dbReference type="SMART" id="SM00091">
    <property type="entry name" value="PAS"/>
    <property type="match status" value="1"/>
</dbReference>
<keyword evidence="8" id="KW-0067">ATP-binding</keyword>
<dbReference type="PROSITE" id="PS50110">
    <property type="entry name" value="RESPONSE_REGULATORY"/>
    <property type="match status" value="1"/>
</dbReference>
<proteinExistence type="inferred from homology"/>
<keyword evidence="12" id="KW-0472">Membrane</keyword>
<dbReference type="CDD" id="cd19920">
    <property type="entry name" value="REC_PA4781-like"/>
    <property type="match status" value="1"/>
</dbReference>
<dbReference type="AlphaFoldDB" id="A0A1D9G6W6"/>
<evidence type="ECO:0000256" key="17">
    <source>
        <dbReference type="PROSITE-ProRule" id="PRU00169"/>
    </source>
</evidence>
<evidence type="ECO:0000259" key="20">
    <source>
        <dbReference type="PROSITE" id="PS50110"/>
    </source>
</evidence>
<reference evidence="25" key="1">
    <citation type="submission" date="2016-10" db="EMBL/GenBank/DDBJ databases">
        <title>Comparative genomics uncovers the prolific and rare metabolic potential of the cyanobacterial genus Moorea.</title>
        <authorList>
            <person name="Leao T."/>
            <person name="Castelao G."/>
            <person name="Korobeynikov A."/>
            <person name="Monroe E.A."/>
            <person name="Podell S."/>
            <person name="Glukhov E."/>
            <person name="Allen E."/>
            <person name="Gerwick W.H."/>
            <person name="Gerwick L."/>
        </authorList>
    </citation>
    <scope>NUCLEOTIDE SEQUENCE [LARGE SCALE GENOMIC DNA]</scope>
    <source>
        <strain evidence="25">JHB</strain>
    </source>
</reference>
<dbReference type="FunFam" id="3.30.70.1230:FF:000033">
    <property type="entry name" value="Adenylate cyclase"/>
    <property type="match status" value="1"/>
</dbReference>
<dbReference type="EC" id="4.6.1.1" evidence="3"/>
<dbReference type="Gene3D" id="3.30.70.1230">
    <property type="entry name" value="Nucleotide cyclase"/>
    <property type="match status" value="1"/>
</dbReference>
<dbReference type="SUPFAM" id="SSF52172">
    <property type="entry name" value="CheY-like"/>
    <property type="match status" value="1"/>
</dbReference>
<dbReference type="SMART" id="SM00044">
    <property type="entry name" value="CYCc"/>
    <property type="match status" value="1"/>
</dbReference>
<evidence type="ECO:0000259" key="22">
    <source>
        <dbReference type="PROSITE" id="PS50113"/>
    </source>
</evidence>
<dbReference type="Gene3D" id="3.40.50.2300">
    <property type="match status" value="1"/>
</dbReference>
<organism evidence="24 25">
    <name type="scientific">Moorena producens (strain JHB)</name>
    <dbReference type="NCBI Taxonomy" id="1454205"/>
    <lineage>
        <taxon>Bacteria</taxon>
        <taxon>Bacillati</taxon>
        <taxon>Cyanobacteriota</taxon>
        <taxon>Cyanophyceae</taxon>
        <taxon>Coleofasciculales</taxon>
        <taxon>Coleofasciculaceae</taxon>
        <taxon>Moorena</taxon>
    </lineage>
</organism>
<dbReference type="Gene3D" id="3.30.450.20">
    <property type="entry name" value="PAS domain"/>
    <property type="match status" value="1"/>
</dbReference>
<keyword evidence="9" id="KW-0460">Magnesium</keyword>
<evidence type="ECO:0000313" key="25">
    <source>
        <dbReference type="Proteomes" id="UP000176944"/>
    </source>
</evidence>
<accession>A0A1D9G6W6</accession>
<evidence type="ECO:0000256" key="5">
    <source>
        <dbReference type="ARBA" id="ARBA00022692"/>
    </source>
</evidence>
<evidence type="ECO:0000256" key="12">
    <source>
        <dbReference type="ARBA" id="ARBA00023136"/>
    </source>
</evidence>
<gene>
    <name evidence="24" type="ORF">BJP36_29135</name>
</gene>
<feature type="coiled-coil region" evidence="19">
    <location>
        <begin position="150"/>
        <end position="184"/>
    </location>
</feature>
<feature type="domain" description="PAC" evidence="22">
    <location>
        <begin position="249"/>
        <end position="301"/>
    </location>
</feature>
<dbReference type="InterPro" id="IPR035965">
    <property type="entry name" value="PAS-like_dom_sf"/>
</dbReference>
<evidence type="ECO:0000256" key="14">
    <source>
        <dbReference type="ARBA" id="ARBA00032597"/>
    </source>
</evidence>
<evidence type="ECO:0000256" key="10">
    <source>
        <dbReference type="ARBA" id="ARBA00022989"/>
    </source>
</evidence>
<name>A0A1D9G6W6_MOOP1</name>
<evidence type="ECO:0000259" key="21">
    <source>
        <dbReference type="PROSITE" id="PS50112"/>
    </source>
</evidence>
<evidence type="ECO:0000256" key="1">
    <source>
        <dbReference type="ARBA" id="ARBA00001593"/>
    </source>
</evidence>
<evidence type="ECO:0000256" key="3">
    <source>
        <dbReference type="ARBA" id="ARBA00012201"/>
    </source>
</evidence>
<dbReference type="InterPro" id="IPR018297">
    <property type="entry name" value="A/G_cyclase_CS"/>
</dbReference>
<keyword evidence="7" id="KW-0547">Nucleotide-binding</keyword>
<dbReference type="PANTHER" id="PTHR11920">
    <property type="entry name" value="GUANYLYL CYCLASE"/>
    <property type="match status" value="1"/>
</dbReference>
<evidence type="ECO:0000256" key="15">
    <source>
        <dbReference type="ARBA" id="ARBA00032637"/>
    </source>
</evidence>
<dbReference type="InterPro" id="IPR011006">
    <property type="entry name" value="CheY-like_superfamily"/>
</dbReference>
<dbReference type="SUPFAM" id="SSF55073">
    <property type="entry name" value="Nucleotide cyclase"/>
    <property type="match status" value="1"/>
</dbReference>
<dbReference type="NCBIfam" id="TIGR00229">
    <property type="entry name" value="sensory_box"/>
    <property type="match status" value="1"/>
</dbReference>
<keyword evidence="19" id="KW-0175">Coiled coil</keyword>
<sequence>MNISSVTQTNNYSSSRKITLTESYNKIGYKGVIVIVDDSPTNLGVMFELLSNSGFKVLVAQDGYSALQKVNYAQPDLILLDIMMPGIDGFETCRRLKAKESTRDIPVIFLTARTDTLDKVKGFKLGAVDYLTKPVQQEEVRARVNTHLKLGRLQKQLQEQNFQLQQEIKQKQEAEHKYRSIFENATEGIFQVTPEGQFITANPALASILGYQSPEQLINQVTDIGKQLYLAPMRRDDILALIHKEETLSDVESEVYRKDGMVIWISENIRAVRNNFGDLLYYEGTVSDITERKKAEDELRRARTQAELLLLNILPQPVAEQLKKGERTLAESFEDVTVLFADLVDFTKLSTQTSPTELVEILNVIFSEFDQLAEEHGVEKIKTIGDAYMAVAGLPKPCKYHADAIAKMALDMQKLIAQYNAQTNHNFRLRIGINSGPVVAGVIGIKKFSYDLWGDTVNIASRMESQGIPGGIQVTVTTYDKLKDKYLFDKREPFEVKGKGKMTTYLLTGSKVMGNG</sequence>